<feature type="transmembrane region" description="Helical" evidence="1">
    <location>
        <begin position="156"/>
        <end position="175"/>
    </location>
</feature>
<feature type="transmembrane region" description="Helical" evidence="1">
    <location>
        <begin position="126"/>
        <end position="144"/>
    </location>
</feature>
<evidence type="ECO:0000256" key="1">
    <source>
        <dbReference type="SAM" id="Phobius"/>
    </source>
</evidence>
<feature type="transmembrane region" description="Helical" evidence="1">
    <location>
        <begin position="59"/>
        <end position="79"/>
    </location>
</feature>
<feature type="transmembrane region" description="Helical" evidence="1">
    <location>
        <begin position="86"/>
        <end position="106"/>
    </location>
</feature>
<protein>
    <recommendedName>
        <fullName evidence="4">Integral membrane protein</fullName>
    </recommendedName>
</protein>
<keyword evidence="1" id="KW-1133">Transmembrane helix</keyword>
<dbReference type="EMBL" id="CP054393">
    <property type="protein sequence ID" value="QTX02584.1"/>
    <property type="molecule type" value="Genomic_DNA"/>
</dbReference>
<dbReference type="Proteomes" id="UP000672038">
    <property type="component" value="Chromosome"/>
</dbReference>
<evidence type="ECO:0000313" key="2">
    <source>
        <dbReference type="EMBL" id="QTX02584.1"/>
    </source>
</evidence>
<proteinExistence type="predicted"/>
<feature type="transmembrane region" description="Helical" evidence="1">
    <location>
        <begin position="20"/>
        <end position="39"/>
    </location>
</feature>
<feature type="transmembrane region" description="Helical" evidence="1">
    <location>
        <begin position="202"/>
        <end position="226"/>
    </location>
</feature>
<organism evidence="2 3">
    <name type="scientific">Loofah witches'-broom phytoplasma</name>
    <dbReference type="NCBI Taxonomy" id="35773"/>
    <lineage>
        <taxon>Bacteria</taxon>
        <taxon>Bacillati</taxon>
        <taxon>Mycoplasmatota</taxon>
        <taxon>Mollicutes</taxon>
        <taxon>Acholeplasmatales</taxon>
        <taxon>Acholeplasmataceae</taxon>
        <taxon>Candidatus Phytoplasma</taxon>
        <taxon>16SrVIII (Loofah witches'-broom group)</taxon>
    </lineage>
</organism>
<reference evidence="2" key="1">
    <citation type="submission" date="2020-06" db="EMBL/GenBank/DDBJ databases">
        <title>Complete genome sequence of Candidatus Phytoplasma luffae NCHU2019.</title>
        <authorList>
            <person name="Cho S.-T."/>
            <person name="Tan C.-M."/>
            <person name="Li J.-R."/>
            <person name="Chien Y.-Y."/>
            <person name="Chiu Y.-C."/>
            <person name="Yang J.-Y."/>
            <person name="Kuo C.-H."/>
        </authorList>
    </citation>
    <scope>NUCLEOTIDE SEQUENCE</scope>
    <source>
        <strain evidence="2">NCHU2019</strain>
    </source>
</reference>
<evidence type="ECO:0008006" key="4">
    <source>
        <dbReference type="Google" id="ProtNLM"/>
    </source>
</evidence>
<accession>A0A975ILZ1</accession>
<keyword evidence="1" id="KW-0812">Transmembrane</keyword>
<evidence type="ECO:0000313" key="3">
    <source>
        <dbReference type="Proteomes" id="UP000672038"/>
    </source>
</evidence>
<name>A0A975ILZ1_LOWBP</name>
<dbReference type="AlphaFoldDB" id="A0A975ILZ1"/>
<dbReference type="KEGG" id="pluf:LFWB_0140"/>
<sequence length="231" mass="27920">MFQIMKKKFINKKKNTFFKIYSLILLIISLIVFIFHLKNNFFLTKSGFGKNFCNTFKHFTSQSNFFILIILILFFTPFFKNKYFHILTFITLINILLTFIVNHSFIAPDEKRKLFQNIINFEFPGLIHFQHTFIPILYIIFYFFSLNKGIDVKKSYLGIIYPLFYFLFFLILNFFKSEKYYPYDFINPDKKGIFELGQKQGYLGLFLSISVLTLVFYFLSFFILFLKKKFK</sequence>
<keyword evidence="1" id="KW-0472">Membrane</keyword>
<keyword evidence="3" id="KW-1185">Reference proteome</keyword>
<gene>
    <name evidence="2" type="ORF">LFWB_0140</name>
</gene>